<dbReference type="Proteomes" id="UP000027451">
    <property type="component" value="Unassembled WGS sequence"/>
</dbReference>
<dbReference type="InterPro" id="IPR036526">
    <property type="entry name" value="C-N_Hydrolase_sf"/>
</dbReference>
<dbReference type="Gene3D" id="3.60.110.10">
    <property type="entry name" value="Carbon-nitrogen hydrolase"/>
    <property type="match status" value="1"/>
</dbReference>
<organism evidence="1 2">
    <name type="scientific">Caballeronia zhejiangensis</name>
    <dbReference type="NCBI Taxonomy" id="871203"/>
    <lineage>
        <taxon>Bacteria</taxon>
        <taxon>Pseudomonadati</taxon>
        <taxon>Pseudomonadota</taxon>
        <taxon>Betaproteobacteria</taxon>
        <taxon>Burkholderiales</taxon>
        <taxon>Burkholderiaceae</taxon>
        <taxon>Caballeronia</taxon>
    </lineage>
</organism>
<evidence type="ECO:0000313" key="2">
    <source>
        <dbReference type="Proteomes" id="UP000027451"/>
    </source>
</evidence>
<protein>
    <submittedName>
        <fullName evidence="1">Carbon-nitrogen hydrolase</fullName>
    </submittedName>
</protein>
<dbReference type="SUPFAM" id="SSF56317">
    <property type="entry name" value="Carbon-nitrogen hydrolase"/>
    <property type="match status" value="1"/>
</dbReference>
<dbReference type="GO" id="GO:0016787">
    <property type="term" value="F:hydrolase activity"/>
    <property type="evidence" value="ECO:0007669"/>
    <property type="project" value="UniProtKB-KW"/>
</dbReference>
<gene>
    <name evidence="1" type="ORF">BG60_28535</name>
</gene>
<keyword evidence="2" id="KW-1185">Reference proteome</keyword>
<dbReference type="EMBL" id="JFHD01000048">
    <property type="protein sequence ID" value="KDR25357.1"/>
    <property type="molecule type" value="Genomic_DNA"/>
</dbReference>
<sequence>MDAASFRVAVIALESRKGDAALDCRFIAAKLAYAARQGVWLALFSPSGIDDSRADPFDDPSIHAIAAAVDESGVAAGVGWIERTEDGGRFDSYAICFPGGARVRHRMPHLARRGSHSGNRLGVFDAHPLAHETERTTERTMPRGSLPLSFAIVGRHRLTG</sequence>
<name>A0A656QBI8_9BURK</name>
<dbReference type="RefSeq" id="WP_051996805.1">
    <property type="nucleotide sequence ID" value="NZ_JFHD01000048.1"/>
</dbReference>
<accession>A0A656QBI8</accession>
<keyword evidence="1" id="KW-0378">Hydrolase</keyword>
<evidence type="ECO:0000313" key="1">
    <source>
        <dbReference type="EMBL" id="KDR25357.1"/>
    </source>
</evidence>
<dbReference type="AlphaFoldDB" id="A0A656QBI8"/>
<proteinExistence type="predicted"/>
<comment type="caution">
    <text evidence="1">The sequence shown here is derived from an EMBL/GenBank/DDBJ whole genome shotgun (WGS) entry which is preliminary data.</text>
</comment>
<reference evidence="1 2" key="1">
    <citation type="submission" date="2014-03" db="EMBL/GenBank/DDBJ databases">
        <title>Draft Genome Sequences of Four Burkholderia Strains.</title>
        <authorList>
            <person name="Liu X.Y."/>
            <person name="Li C.X."/>
            <person name="Xu J.H."/>
        </authorList>
    </citation>
    <scope>NUCLEOTIDE SEQUENCE [LARGE SCALE GENOMIC DNA]</scope>
    <source>
        <strain evidence="1 2">OP-1</strain>
    </source>
</reference>